<dbReference type="RefSeq" id="WP_036883600.1">
    <property type="nucleotide sequence ID" value="NZ_JRNR01000072.1"/>
</dbReference>
<feature type="transmembrane region" description="Helical" evidence="1">
    <location>
        <begin position="354"/>
        <end position="377"/>
    </location>
</feature>
<dbReference type="Pfam" id="PF18940">
    <property type="entry name" value="DUF5687"/>
    <property type="match status" value="1"/>
</dbReference>
<feature type="transmembrane region" description="Helical" evidence="1">
    <location>
        <begin position="254"/>
        <end position="272"/>
    </location>
</feature>
<feature type="transmembrane region" description="Helical" evidence="1">
    <location>
        <begin position="197"/>
        <end position="218"/>
    </location>
</feature>
<evidence type="ECO:0000256" key="1">
    <source>
        <dbReference type="SAM" id="Phobius"/>
    </source>
</evidence>
<accession>A0A096AQ55</accession>
<feature type="transmembrane region" description="Helical" evidence="1">
    <location>
        <begin position="424"/>
        <end position="443"/>
    </location>
</feature>
<feature type="transmembrane region" description="Helical" evidence="1">
    <location>
        <begin position="327"/>
        <end position="348"/>
    </location>
</feature>
<feature type="transmembrane region" description="Helical" evidence="1">
    <location>
        <begin position="60"/>
        <end position="82"/>
    </location>
</feature>
<sequence>MLKTLLKLYFIKKKREFKWIKFFLTLYFYAIFLVVILSSWLGVSDGMKTTMIGLLDKIEWAMVVPIMAASLILPDFITKLLLKDDSAIMDNYLKTRPVKEETWNKFVMISTFFDFFNLSWSLPLAVFLFFAAPPLVALLSALLLFMVSFVNSLAVTTFRKAKGWEYKMAIIVGWLVWQPITLFHSFNIFGMSWGIHYLYFFVLNTVALLLCIKYLNFLPQYDESQNKKKKHKKFNNKNSWFFIEMRPYRRGKRLKMILFFPLIFIVQAYLSVHGESDTIDLDAFWFYFGIVGGGELILQQTFAIEGAYFDGIWSRPISVEKLLLRKYYFGCTATFVTALLMLPLLFMYPLVEYFYTYFAALTLSLGFVNVGMLTYCFTNKALDINASGKFNTQGANFSGSAFALVFTFMFAPMLLFIFLPLWVASTIMLVVGMIGISGHRYFIKRIAQRFVAKRYKHFERFR</sequence>
<evidence type="ECO:0000313" key="2">
    <source>
        <dbReference type="EMBL" id="KGF48865.1"/>
    </source>
</evidence>
<dbReference type="AlphaFoldDB" id="A0A096AQ55"/>
<reference evidence="2 3" key="1">
    <citation type="submission" date="2014-07" db="EMBL/GenBank/DDBJ databases">
        <authorList>
            <person name="McCorrison J."/>
            <person name="Sanka R."/>
            <person name="Torralba M."/>
            <person name="Gillis M."/>
            <person name="Haft D.H."/>
            <person name="Methe B."/>
            <person name="Sutton G."/>
            <person name="Nelson K.E."/>
        </authorList>
    </citation>
    <scope>NUCLEOTIDE SEQUENCE [LARGE SCALE GENOMIC DNA]</scope>
    <source>
        <strain evidence="2 3">DNF00882</strain>
    </source>
</reference>
<feature type="transmembrane region" description="Helical" evidence="1">
    <location>
        <begin position="103"/>
        <end position="130"/>
    </location>
</feature>
<proteinExistence type="predicted"/>
<keyword evidence="1" id="KW-0812">Transmembrane</keyword>
<keyword evidence="1" id="KW-1133">Transmembrane helix</keyword>
<feature type="transmembrane region" description="Helical" evidence="1">
    <location>
        <begin position="284"/>
        <end position="306"/>
    </location>
</feature>
<feature type="transmembrane region" description="Helical" evidence="1">
    <location>
        <begin position="168"/>
        <end position="191"/>
    </location>
</feature>
<feature type="transmembrane region" description="Helical" evidence="1">
    <location>
        <begin position="136"/>
        <end position="156"/>
    </location>
</feature>
<feature type="transmembrane region" description="Helical" evidence="1">
    <location>
        <begin position="397"/>
        <end position="418"/>
    </location>
</feature>
<dbReference type="InterPro" id="IPR043742">
    <property type="entry name" value="DUF5687"/>
</dbReference>
<name>A0A096AQ55_9BACT</name>
<comment type="caution">
    <text evidence="2">The sequence shown here is derived from an EMBL/GenBank/DDBJ whole genome shotgun (WGS) entry which is preliminary data.</text>
</comment>
<dbReference type="Proteomes" id="UP000029538">
    <property type="component" value="Unassembled WGS sequence"/>
</dbReference>
<dbReference type="EMBL" id="JRNR01000072">
    <property type="protein sequence ID" value="KGF48865.1"/>
    <property type="molecule type" value="Genomic_DNA"/>
</dbReference>
<gene>
    <name evidence="2" type="ORF">HMPREF0654_07640</name>
</gene>
<protein>
    <submittedName>
        <fullName evidence="2">Uncharacterized protein</fullName>
    </submittedName>
</protein>
<feature type="transmembrane region" description="Helical" evidence="1">
    <location>
        <begin position="20"/>
        <end position="40"/>
    </location>
</feature>
<evidence type="ECO:0000313" key="3">
    <source>
        <dbReference type="Proteomes" id="UP000029538"/>
    </source>
</evidence>
<organism evidence="2 3">
    <name type="scientific">Prevotella disiens DNF00882</name>
    <dbReference type="NCBI Taxonomy" id="1401075"/>
    <lineage>
        <taxon>Bacteria</taxon>
        <taxon>Pseudomonadati</taxon>
        <taxon>Bacteroidota</taxon>
        <taxon>Bacteroidia</taxon>
        <taxon>Bacteroidales</taxon>
        <taxon>Prevotellaceae</taxon>
        <taxon>Prevotella</taxon>
    </lineage>
</organism>
<keyword evidence="1" id="KW-0472">Membrane</keyword>